<feature type="transmembrane region" description="Helical" evidence="1">
    <location>
        <begin position="126"/>
        <end position="146"/>
    </location>
</feature>
<sequence length="357" mass="39248">MKFLSFLHRWSGGLIGLLLAVLGRSGAILVWESEWISLTGTHDPVVERIEVLSVIAEREVARGATRITFASPEIGLHLVTRDSGAGAYIAQDGTMVASWSSQWQRPELWIFDLHHHLFAGHNGELVAGWAGVFGLLFVISGSILWWRSRRNWRPRLLPRRFQPGPIVSHHRDLGIIVAPLLLLSFLTGTGMVFKEAAAAVLSPFGKIEARAKPPEIAPTKGPARIATLLAEARARFPDAALRRLNAPTKPGQPWSVRMRQPFEWSVGGRTNLTFDGSGRLIKIDDPATSSRAASIYEKFLPVHSARVGGIAWKLTMTLSGLGLTILGLLATWSFWFRKANKRRRPDSEGAGLEVAAA</sequence>
<reference evidence="2" key="1">
    <citation type="submission" date="2022-01" db="EMBL/GenBank/DDBJ databases">
        <authorList>
            <person name="Jo J.-H."/>
            <person name="Im W.-T."/>
        </authorList>
    </citation>
    <scope>NUCLEOTIDE SEQUENCE</scope>
    <source>
        <strain evidence="2">G124</strain>
    </source>
</reference>
<organism evidence="2 3">
    <name type="scientific">Sphingomonas cremea</name>
    <dbReference type="NCBI Taxonomy" id="2904799"/>
    <lineage>
        <taxon>Bacteria</taxon>
        <taxon>Pseudomonadati</taxon>
        <taxon>Pseudomonadota</taxon>
        <taxon>Alphaproteobacteria</taxon>
        <taxon>Sphingomonadales</taxon>
        <taxon>Sphingomonadaceae</taxon>
        <taxon>Sphingomonas</taxon>
    </lineage>
</organism>
<proteinExistence type="predicted"/>
<dbReference type="RefSeq" id="WP_235067578.1">
    <property type="nucleotide sequence ID" value="NZ_JAKFGM010000002.1"/>
</dbReference>
<keyword evidence="1" id="KW-0812">Transmembrane</keyword>
<dbReference type="AlphaFoldDB" id="A0A9X1QN46"/>
<dbReference type="InterPro" id="IPR005625">
    <property type="entry name" value="PepSY-ass_TM"/>
</dbReference>
<keyword evidence="1" id="KW-0472">Membrane</keyword>
<dbReference type="PANTHER" id="PTHR34219:SF3">
    <property type="entry name" value="BLL7967 PROTEIN"/>
    <property type="match status" value="1"/>
</dbReference>
<gene>
    <name evidence="2" type="ORF">LVY65_08360</name>
</gene>
<accession>A0A9X1QN46</accession>
<dbReference type="Proteomes" id="UP001139410">
    <property type="component" value="Unassembled WGS sequence"/>
</dbReference>
<feature type="transmembrane region" description="Helical" evidence="1">
    <location>
        <begin position="310"/>
        <end position="335"/>
    </location>
</feature>
<keyword evidence="3" id="KW-1185">Reference proteome</keyword>
<dbReference type="EMBL" id="JAKFGM010000002">
    <property type="protein sequence ID" value="MCF2515072.1"/>
    <property type="molecule type" value="Genomic_DNA"/>
</dbReference>
<dbReference type="PANTHER" id="PTHR34219">
    <property type="entry name" value="IRON-REGULATED INNER MEMBRANE PROTEIN-RELATED"/>
    <property type="match status" value="1"/>
</dbReference>
<comment type="caution">
    <text evidence="2">The sequence shown here is derived from an EMBL/GenBank/DDBJ whole genome shotgun (WGS) entry which is preliminary data.</text>
</comment>
<name>A0A9X1QN46_9SPHN</name>
<evidence type="ECO:0000313" key="2">
    <source>
        <dbReference type="EMBL" id="MCF2515072.1"/>
    </source>
</evidence>
<dbReference type="Pfam" id="PF03929">
    <property type="entry name" value="PepSY_TM"/>
    <property type="match status" value="1"/>
</dbReference>
<evidence type="ECO:0000256" key="1">
    <source>
        <dbReference type="SAM" id="Phobius"/>
    </source>
</evidence>
<feature type="transmembrane region" description="Helical" evidence="1">
    <location>
        <begin position="173"/>
        <end position="193"/>
    </location>
</feature>
<keyword evidence="1" id="KW-1133">Transmembrane helix</keyword>
<evidence type="ECO:0000313" key="3">
    <source>
        <dbReference type="Proteomes" id="UP001139410"/>
    </source>
</evidence>
<protein>
    <submittedName>
        <fullName evidence="2">PepSY domain-containing protein</fullName>
    </submittedName>
</protein>